<evidence type="ECO:0000256" key="3">
    <source>
        <dbReference type="ARBA" id="ARBA00022723"/>
    </source>
</evidence>
<dbReference type="SMART" id="SM00849">
    <property type="entry name" value="Lactamase_B"/>
    <property type="match status" value="1"/>
</dbReference>
<dbReference type="GO" id="GO:0016787">
    <property type="term" value="F:hydrolase activity"/>
    <property type="evidence" value="ECO:0007669"/>
    <property type="project" value="UniProtKB-KW"/>
</dbReference>
<dbReference type="Proteomes" id="UP000192343">
    <property type="component" value="Unassembled WGS sequence"/>
</dbReference>
<evidence type="ECO:0000313" key="7">
    <source>
        <dbReference type="EMBL" id="ORC38373.1"/>
    </source>
</evidence>
<dbReference type="InterPro" id="IPR036866">
    <property type="entry name" value="RibonucZ/Hydroxyglut_hydro"/>
</dbReference>
<keyword evidence="4" id="KW-0378">Hydrolase</keyword>
<dbReference type="GO" id="GO:0046872">
    <property type="term" value="F:metal ion binding"/>
    <property type="evidence" value="ECO:0007669"/>
    <property type="project" value="UniProtKB-KW"/>
</dbReference>
<dbReference type="CDD" id="cd07729">
    <property type="entry name" value="AHL_lactonase_MBL-fold"/>
    <property type="match status" value="1"/>
</dbReference>
<keyword evidence="8" id="KW-1185">Reference proteome</keyword>
<evidence type="ECO:0000256" key="2">
    <source>
        <dbReference type="ARBA" id="ARBA00007749"/>
    </source>
</evidence>
<evidence type="ECO:0000259" key="6">
    <source>
        <dbReference type="SMART" id="SM00849"/>
    </source>
</evidence>
<dbReference type="SUPFAM" id="SSF56281">
    <property type="entry name" value="Metallo-hydrolase/oxidoreductase"/>
    <property type="match status" value="1"/>
</dbReference>
<name>A0A1Y1S3A9_9SPIO</name>
<dbReference type="AlphaFoldDB" id="A0A1Y1S3A9"/>
<dbReference type="Pfam" id="PF00753">
    <property type="entry name" value="Lactamase_B"/>
    <property type="match status" value="1"/>
</dbReference>
<dbReference type="EMBL" id="MWQY01000001">
    <property type="protein sequence ID" value="ORC38373.1"/>
    <property type="molecule type" value="Genomic_DNA"/>
</dbReference>
<protein>
    <recommendedName>
        <fullName evidence="6">Metallo-beta-lactamase domain-containing protein</fullName>
    </recommendedName>
</protein>
<keyword evidence="5" id="KW-0862">Zinc</keyword>
<comment type="caution">
    <text evidence="7">The sequence shown here is derived from an EMBL/GenBank/DDBJ whole genome shotgun (WGS) entry which is preliminary data.</text>
</comment>
<dbReference type="Gene3D" id="3.60.15.10">
    <property type="entry name" value="Ribonuclease Z/Hydroxyacylglutathione hydrolase-like"/>
    <property type="match status" value="1"/>
</dbReference>
<dbReference type="PANTHER" id="PTHR42978">
    <property type="entry name" value="QUORUM-QUENCHING LACTONASE YTNP-RELATED-RELATED"/>
    <property type="match status" value="1"/>
</dbReference>
<comment type="cofactor">
    <cofactor evidence="1">
        <name>Zn(2+)</name>
        <dbReference type="ChEBI" id="CHEBI:29105"/>
    </cofactor>
</comment>
<organism evidence="7 8">
    <name type="scientific">Marispirochaeta aestuarii</name>
    <dbReference type="NCBI Taxonomy" id="1963862"/>
    <lineage>
        <taxon>Bacteria</taxon>
        <taxon>Pseudomonadati</taxon>
        <taxon>Spirochaetota</taxon>
        <taxon>Spirochaetia</taxon>
        <taxon>Spirochaetales</taxon>
        <taxon>Spirochaetaceae</taxon>
        <taxon>Marispirochaeta</taxon>
    </lineage>
</organism>
<dbReference type="PANTHER" id="PTHR42978:SF2">
    <property type="entry name" value="102 KBASES UNSTABLE REGION: FROM 1 TO 119443"/>
    <property type="match status" value="1"/>
</dbReference>
<reference evidence="7 8" key="1">
    <citation type="submission" date="2017-03" db="EMBL/GenBank/DDBJ databases">
        <title>Draft Genome sequence of Marispirochaeta sp. strain JC444.</title>
        <authorList>
            <person name="Shivani Y."/>
            <person name="Subhash Y."/>
            <person name="Sasikala C."/>
            <person name="Ramana C."/>
        </authorList>
    </citation>
    <scope>NUCLEOTIDE SEQUENCE [LARGE SCALE GENOMIC DNA]</scope>
    <source>
        <strain evidence="7 8">JC444</strain>
    </source>
</reference>
<dbReference type="OrthoDB" id="9803916at2"/>
<comment type="similarity">
    <text evidence="2">Belongs to the metallo-beta-lactamase superfamily.</text>
</comment>
<gene>
    <name evidence="7" type="ORF">B4O97_01035</name>
</gene>
<evidence type="ECO:0000313" key="8">
    <source>
        <dbReference type="Proteomes" id="UP000192343"/>
    </source>
</evidence>
<dbReference type="InterPro" id="IPR001279">
    <property type="entry name" value="Metallo-B-lactamas"/>
</dbReference>
<dbReference type="InterPro" id="IPR051013">
    <property type="entry name" value="MBL_superfamily_lactonases"/>
</dbReference>
<dbReference type="STRING" id="1963862.B4O97_01035"/>
<accession>A0A1Y1S3A9</accession>
<keyword evidence="3" id="KW-0479">Metal-binding</keyword>
<sequence>MKVFILDTGTLHCDRDMFVIEKGRTYRARPEEETVRIPVPVFAVLIQHESGTLLFDTGCNKRAMEGYWPEHLRRSFPVSISPEQDLLHQLSLCNTRPEDISTLLISHMHLDHAGNIRLFPNADIYVGRKDYEYGKTLISDPDIRKHGAYIAEDFHFSTDRLHLVESEFSIMEGVELISLPGHAPEVLGLILHLKNRVLIFPQDSIYTPDNFEPTGKASGIVHDMQAYFDSIEKVRILKNRYNAEVIFPHHQGFFEGLKKAPQWYE</sequence>
<dbReference type="RefSeq" id="WP_083047438.1">
    <property type="nucleotide sequence ID" value="NZ_MWQY01000001.1"/>
</dbReference>
<evidence type="ECO:0000256" key="1">
    <source>
        <dbReference type="ARBA" id="ARBA00001947"/>
    </source>
</evidence>
<evidence type="ECO:0000256" key="5">
    <source>
        <dbReference type="ARBA" id="ARBA00022833"/>
    </source>
</evidence>
<evidence type="ECO:0000256" key="4">
    <source>
        <dbReference type="ARBA" id="ARBA00022801"/>
    </source>
</evidence>
<feature type="domain" description="Metallo-beta-lactamase" evidence="6">
    <location>
        <begin position="40"/>
        <end position="250"/>
    </location>
</feature>
<proteinExistence type="inferred from homology"/>